<dbReference type="GO" id="GO:0005886">
    <property type="term" value="C:plasma membrane"/>
    <property type="evidence" value="ECO:0007669"/>
    <property type="project" value="TreeGrafter"/>
</dbReference>
<dbReference type="VEuPathDB" id="VectorBase:SSCA001857"/>
<evidence type="ECO:0000313" key="16">
    <source>
        <dbReference type="Proteomes" id="UP000616769"/>
    </source>
</evidence>
<dbReference type="CDD" id="cd00063">
    <property type="entry name" value="FN3"/>
    <property type="match status" value="2"/>
</dbReference>
<keyword evidence="11" id="KW-0829">Tyrosine-protein kinase</keyword>
<comment type="catalytic activity">
    <reaction evidence="14">
        <text>L-tyrosyl-[protein] + ATP = O-phospho-L-tyrosyl-[protein] + ADP + H(+)</text>
        <dbReference type="Rhea" id="RHEA:10596"/>
        <dbReference type="Rhea" id="RHEA-COMP:10136"/>
        <dbReference type="Rhea" id="RHEA-COMP:20101"/>
        <dbReference type="ChEBI" id="CHEBI:15378"/>
        <dbReference type="ChEBI" id="CHEBI:30616"/>
        <dbReference type="ChEBI" id="CHEBI:46858"/>
        <dbReference type="ChEBI" id="CHEBI:61978"/>
        <dbReference type="ChEBI" id="CHEBI:456216"/>
        <dbReference type="EC" id="2.7.10.1"/>
    </reaction>
</comment>
<dbReference type="InterPro" id="IPR009030">
    <property type="entry name" value="Growth_fac_rcpt_cys_sf"/>
</dbReference>
<dbReference type="PANTHER" id="PTHR46877:SF14">
    <property type="entry name" value="RECEPTOR PROTEIN-TYROSINE KINASE"/>
    <property type="match status" value="1"/>
</dbReference>
<keyword evidence="5" id="KW-0812">Transmembrane</keyword>
<evidence type="ECO:0000256" key="13">
    <source>
        <dbReference type="ARBA" id="ARBA00023180"/>
    </source>
</evidence>
<keyword evidence="13" id="KW-0325">Glycoprotein</keyword>
<dbReference type="SUPFAM" id="SSF49265">
    <property type="entry name" value="Fibronectin type III"/>
    <property type="match status" value="2"/>
</dbReference>
<proteinExistence type="predicted"/>
<evidence type="ECO:0000256" key="5">
    <source>
        <dbReference type="ARBA" id="ARBA00022692"/>
    </source>
</evidence>
<evidence type="ECO:0000256" key="12">
    <source>
        <dbReference type="ARBA" id="ARBA00023170"/>
    </source>
</evidence>
<keyword evidence="7" id="KW-0418">Kinase</keyword>
<keyword evidence="12 15" id="KW-0675">Receptor</keyword>
<evidence type="ECO:0000256" key="7">
    <source>
        <dbReference type="ARBA" id="ARBA00022777"/>
    </source>
</evidence>
<reference evidence="15 16" key="1">
    <citation type="journal article" date="2015" name="Parasit. Vectors">
        <title>Draft genome of the scabies mite.</title>
        <authorList>
            <person name="Rider S.D.Jr."/>
            <person name="Morgan M.S."/>
            <person name="Arlian L.G."/>
        </authorList>
    </citation>
    <scope>NUCLEOTIDE SEQUENCE [LARGE SCALE GENOMIC DNA]</scope>
    <source>
        <strain evidence="15">Arlian Lab</strain>
    </source>
</reference>
<sequence length="991" mass="114130">MVVLVIANVDGNIIGDEIDLETINEFNESISGQTNFQYRNSSDFYLLNFSLPPNRLANTTDPYVFKEQVCESVDIRNSVSHFKKLANCTIIEGHLRIVLIDNGIAADYENIQFPMLREVTDYVLFFRVMGLQSLAKMFPNLSVIRGRKLLHNYAFVIYEMLHLQEIGLKNLTSILRGDIRIQKNPNLCFVDTIDWSRIAQSSLISDNKDQNLCPNCPENCPIVSARSSNGKKIGDVFDRVCWTSDVCQKHACLDECESLNRTCSNTGSCCPEQCLGGCIADPLNPIEHICISCKNYVYDHRCFKSCPSDSYAFFDRRCLTENECNKLSTVSKKYKAFMGECDYKCPVGHIEDPSNPHLCLECGENCPKICESSQISNIAQAQQLKGCTVINGSLEIYINNQGAQIVKELEENLKDLVEITGFLKIARSFPLVTINFLKKLRIIRGQILEHNPNLQDLWTFKEDEFLINNEKRIKILNGKIFVHINPKLCFVKIRNMIKYVDIVDLKLPWDERDVSTHSNGDKVPCNVFDLNVEIKGITSEMLLIKFDNFKIHMEDPRSLLGYLIYYREAYVALIKFNFSILLISLNLFREHRNVTVFDGQDACSNNEWTVVEFDTMKDDDGQDYHEHVIAELKPYTQYALYIKTYTIDTATKGAQSEIIYFHTSPDVPSQPLNLFAKAEKHNSIYVKWDPPSKPNGEVTLYHVKASKDELQIIHRDYCSETFTKKETVKPLVIQEPKINHWLQGINNTDFKQEIDVKTKSSSQTKQDLSKQCCSCRNDDSTKIKPTDVEQSINFEDYLINTVYKRRKRQLNKTDEYLTTTPFSSIYPNISNYNYEFNINDTSHDNLTISSPKISRKWHYNGIVEKKLNVLIENLEHFTEYTIEVKACHDANEFCSVTAITSVKTLPLPGADDIDERTMSYFIDNSTINNKFKFVHITWQEPPSPNGFIISYQIEYKRITEDHSKSIVAPSCFTRDQYERNDYGNWEKNLIN</sequence>
<keyword evidence="3" id="KW-0597">Phosphoprotein</keyword>
<keyword evidence="4" id="KW-0808">Transferase</keyword>
<dbReference type="PANTHER" id="PTHR46877">
    <property type="entry name" value="EPH RECEPTOR A5"/>
    <property type="match status" value="1"/>
</dbReference>
<dbReference type="GO" id="GO:0004714">
    <property type="term" value="F:transmembrane receptor protein tyrosine kinase activity"/>
    <property type="evidence" value="ECO:0007669"/>
    <property type="project" value="UniProtKB-EC"/>
</dbReference>
<dbReference type="GO" id="GO:0005524">
    <property type="term" value="F:ATP binding"/>
    <property type="evidence" value="ECO:0007669"/>
    <property type="project" value="UniProtKB-KW"/>
</dbReference>
<dbReference type="InterPro" id="IPR006212">
    <property type="entry name" value="Furin_repeat"/>
</dbReference>
<accession>A0A132A9V3</accession>
<dbReference type="InterPro" id="IPR003961">
    <property type="entry name" value="FN3_dom"/>
</dbReference>
<dbReference type="InterPro" id="IPR050449">
    <property type="entry name" value="Ephrin_rcpt_TKs"/>
</dbReference>
<dbReference type="InterPro" id="IPR036941">
    <property type="entry name" value="Rcpt_L-dom_sf"/>
</dbReference>
<dbReference type="Pfam" id="PF01030">
    <property type="entry name" value="Recep_L_domain"/>
    <property type="match status" value="2"/>
</dbReference>
<comment type="caution">
    <text evidence="15">The sequence shown here is derived from an EMBL/GenBank/DDBJ whole genome shotgun (WGS) entry which is preliminary data.</text>
</comment>
<keyword evidence="9" id="KW-1133">Transmembrane helix</keyword>
<dbReference type="CDD" id="cd00064">
    <property type="entry name" value="FU"/>
    <property type="match status" value="1"/>
</dbReference>
<evidence type="ECO:0000256" key="1">
    <source>
        <dbReference type="ARBA" id="ARBA00004479"/>
    </source>
</evidence>
<gene>
    <name evidence="15" type="ORF">QR98_0061680</name>
</gene>
<dbReference type="Proteomes" id="UP000616769">
    <property type="component" value="Unassembled WGS sequence"/>
</dbReference>
<comment type="subcellular location">
    <subcellularLocation>
        <location evidence="1">Membrane</location>
        <topology evidence="1">Single-pass type I membrane protein</topology>
    </subcellularLocation>
</comment>
<evidence type="ECO:0000256" key="4">
    <source>
        <dbReference type="ARBA" id="ARBA00022679"/>
    </source>
</evidence>
<dbReference type="SMART" id="SM00060">
    <property type="entry name" value="FN3"/>
    <property type="match status" value="1"/>
</dbReference>
<dbReference type="SUPFAM" id="SSF57184">
    <property type="entry name" value="Growth factor receptor domain"/>
    <property type="match status" value="1"/>
</dbReference>
<evidence type="ECO:0000256" key="14">
    <source>
        <dbReference type="ARBA" id="ARBA00051243"/>
    </source>
</evidence>
<dbReference type="AlphaFoldDB" id="A0A132A9V3"/>
<dbReference type="EMBL" id="JXLN01011788">
    <property type="protein sequence ID" value="KPM07669.1"/>
    <property type="molecule type" value="Genomic_DNA"/>
</dbReference>
<keyword evidence="10" id="KW-0472">Membrane</keyword>
<dbReference type="Gene3D" id="2.60.40.10">
    <property type="entry name" value="Immunoglobulins"/>
    <property type="match status" value="3"/>
</dbReference>
<keyword evidence="8" id="KW-0067">ATP-binding</keyword>
<evidence type="ECO:0000256" key="6">
    <source>
        <dbReference type="ARBA" id="ARBA00022741"/>
    </source>
</evidence>
<dbReference type="InterPro" id="IPR000494">
    <property type="entry name" value="Rcpt_L-dom"/>
</dbReference>
<dbReference type="EC" id="2.7.10.1" evidence="2"/>
<evidence type="ECO:0000256" key="9">
    <source>
        <dbReference type="ARBA" id="ARBA00022989"/>
    </source>
</evidence>
<dbReference type="Pfam" id="PF00757">
    <property type="entry name" value="Furin-like"/>
    <property type="match status" value="1"/>
</dbReference>
<protein>
    <recommendedName>
        <fullName evidence="2">receptor protein-tyrosine kinase</fullName>
        <ecNumber evidence="2">2.7.10.1</ecNumber>
    </recommendedName>
</protein>
<organism evidence="15 16">
    <name type="scientific">Sarcoptes scabiei</name>
    <name type="common">Itch mite</name>
    <name type="synonym">Acarus scabiei</name>
    <dbReference type="NCBI Taxonomy" id="52283"/>
    <lineage>
        <taxon>Eukaryota</taxon>
        <taxon>Metazoa</taxon>
        <taxon>Ecdysozoa</taxon>
        <taxon>Arthropoda</taxon>
        <taxon>Chelicerata</taxon>
        <taxon>Arachnida</taxon>
        <taxon>Acari</taxon>
        <taxon>Acariformes</taxon>
        <taxon>Sarcoptiformes</taxon>
        <taxon>Astigmata</taxon>
        <taxon>Psoroptidia</taxon>
        <taxon>Sarcoptoidea</taxon>
        <taxon>Sarcoptidae</taxon>
        <taxon>Sarcoptinae</taxon>
        <taxon>Sarcoptes</taxon>
    </lineage>
</organism>
<evidence type="ECO:0000313" key="15">
    <source>
        <dbReference type="EMBL" id="KPM07669.1"/>
    </source>
</evidence>
<dbReference type="Gene3D" id="3.80.20.20">
    <property type="entry name" value="Receptor L-domain"/>
    <property type="match status" value="2"/>
</dbReference>
<evidence type="ECO:0000256" key="3">
    <source>
        <dbReference type="ARBA" id="ARBA00022553"/>
    </source>
</evidence>
<evidence type="ECO:0000256" key="2">
    <source>
        <dbReference type="ARBA" id="ARBA00011902"/>
    </source>
</evidence>
<evidence type="ECO:0000256" key="11">
    <source>
        <dbReference type="ARBA" id="ARBA00023137"/>
    </source>
</evidence>
<dbReference type="SUPFAM" id="SSF52058">
    <property type="entry name" value="L domain-like"/>
    <property type="match status" value="2"/>
</dbReference>
<dbReference type="InterPro" id="IPR006211">
    <property type="entry name" value="Furin-like_Cys-rich_dom"/>
</dbReference>
<dbReference type="InterPro" id="IPR036116">
    <property type="entry name" value="FN3_sf"/>
</dbReference>
<dbReference type="OrthoDB" id="5809444at2759"/>
<keyword evidence="6" id="KW-0547">Nucleotide-binding</keyword>
<name>A0A132A9V3_SARSC</name>
<evidence type="ECO:0000256" key="10">
    <source>
        <dbReference type="ARBA" id="ARBA00023136"/>
    </source>
</evidence>
<dbReference type="Gene3D" id="2.10.220.10">
    <property type="entry name" value="Hormone Receptor, Insulin-like Growth Factor Receptor 1, Chain A, domain 2"/>
    <property type="match status" value="1"/>
</dbReference>
<evidence type="ECO:0000256" key="8">
    <source>
        <dbReference type="ARBA" id="ARBA00022840"/>
    </source>
</evidence>
<dbReference type="InterPro" id="IPR013783">
    <property type="entry name" value="Ig-like_fold"/>
</dbReference>